<reference evidence="7" key="1">
    <citation type="submission" date="2024-06" db="EMBL/GenBank/DDBJ databases">
        <title>Multi-omics analyses provide insights into the biosynthesis of the anticancer antibiotic pleurotin in Hohenbuehelia grisea.</title>
        <authorList>
            <person name="Weaver J.A."/>
            <person name="Alberti F."/>
        </authorList>
    </citation>
    <scope>NUCLEOTIDE SEQUENCE [LARGE SCALE GENOMIC DNA]</scope>
    <source>
        <strain evidence="7">T-177</strain>
    </source>
</reference>
<evidence type="ECO:0000313" key="6">
    <source>
        <dbReference type="EMBL" id="KAL0952795.1"/>
    </source>
</evidence>
<feature type="compositionally biased region" description="Polar residues" evidence="4">
    <location>
        <begin position="18"/>
        <end position="27"/>
    </location>
</feature>
<feature type="region of interest" description="Disordered" evidence="4">
    <location>
        <begin position="713"/>
        <end position="739"/>
    </location>
</feature>
<feature type="region of interest" description="Disordered" evidence="4">
    <location>
        <begin position="754"/>
        <end position="776"/>
    </location>
</feature>
<feature type="compositionally biased region" description="Low complexity" evidence="4">
    <location>
        <begin position="729"/>
        <end position="739"/>
    </location>
</feature>
<organism evidence="6 7">
    <name type="scientific">Hohenbuehelia grisea</name>
    <dbReference type="NCBI Taxonomy" id="104357"/>
    <lineage>
        <taxon>Eukaryota</taxon>
        <taxon>Fungi</taxon>
        <taxon>Dikarya</taxon>
        <taxon>Basidiomycota</taxon>
        <taxon>Agaricomycotina</taxon>
        <taxon>Agaricomycetes</taxon>
        <taxon>Agaricomycetidae</taxon>
        <taxon>Agaricales</taxon>
        <taxon>Pleurotineae</taxon>
        <taxon>Pleurotaceae</taxon>
        <taxon>Hohenbuehelia</taxon>
    </lineage>
</organism>
<dbReference type="SUPFAM" id="SSF81383">
    <property type="entry name" value="F-box domain"/>
    <property type="match status" value="1"/>
</dbReference>
<dbReference type="PROSITE" id="PS50082">
    <property type="entry name" value="WD_REPEATS_2"/>
    <property type="match status" value="1"/>
</dbReference>
<dbReference type="InterPro" id="IPR001680">
    <property type="entry name" value="WD40_rpt"/>
</dbReference>
<accession>A0ABR3JCE6</accession>
<dbReference type="InterPro" id="IPR036322">
    <property type="entry name" value="WD40_repeat_dom_sf"/>
</dbReference>
<name>A0ABR3JCE6_9AGAR</name>
<dbReference type="Proteomes" id="UP001556367">
    <property type="component" value="Unassembled WGS sequence"/>
</dbReference>
<dbReference type="InterPro" id="IPR001810">
    <property type="entry name" value="F-box_dom"/>
</dbReference>
<dbReference type="Gene3D" id="1.20.1280.50">
    <property type="match status" value="1"/>
</dbReference>
<feature type="repeat" description="WD" evidence="3">
    <location>
        <begin position="255"/>
        <end position="296"/>
    </location>
</feature>
<dbReference type="PANTHER" id="PTHR19855">
    <property type="entry name" value="WD40 REPEAT PROTEIN 12, 37"/>
    <property type="match status" value="1"/>
</dbReference>
<evidence type="ECO:0000256" key="4">
    <source>
        <dbReference type="SAM" id="MobiDB-lite"/>
    </source>
</evidence>
<evidence type="ECO:0000259" key="5">
    <source>
        <dbReference type="PROSITE" id="PS50181"/>
    </source>
</evidence>
<dbReference type="InterPro" id="IPR036047">
    <property type="entry name" value="F-box-like_dom_sf"/>
</dbReference>
<dbReference type="Gene3D" id="2.130.10.10">
    <property type="entry name" value="YVTN repeat-like/Quinoprotein amine dehydrogenase"/>
    <property type="match status" value="2"/>
</dbReference>
<feature type="domain" description="F-box" evidence="5">
    <location>
        <begin position="40"/>
        <end position="86"/>
    </location>
</feature>
<dbReference type="PROSITE" id="PS00678">
    <property type="entry name" value="WD_REPEATS_1"/>
    <property type="match status" value="1"/>
</dbReference>
<gene>
    <name evidence="6" type="ORF">HGRIS_007020</name>
</gene>
<dbReference type="InterPro" id="IPR015943">
    <property type="entry name" value="WD40/YVTN_repeat-like_dom_sf"/>
</dbReference>
<keyword evidence="1 3" id="KW-0853">WD repeat</keyword>
<feature type="compositionally biased region" description="Basic and acidic residues" evidence="4">
    <location>
        <begin position="641"/>
        <end position="652"/>
    </location>
</feature>
<feature type="region of interest" description="Disordered" evidence="4">
    <location>
        <begin position="1"/>
        <end position="33"/>
    </location>
</feature>
<feature type="compositionally biased region" description="Low complexity" evidence="4">
    <location>
        <begin position="765"/>
        <end position="776"/>
    </location>
</feature>
<evidence type="ECO:0000256" key="3">
    <source>
        <dbReference type="PROSITE-ProRule" id="PRU00221"/>
    </source>
</evidence>
<dbReference type="PROSITE" id="PS50294">
    <property type="entry name" value="WD_REPEATS_REGION"/>
    <property type="match status" value="1"/>
</dbReference>
<dbReference type="Pfam" id="PF12937">
    <property type="entry name" value="F-box-like"/>
    <property type="match status" value="1"/>
</dbReference>
<dbReference type="SUPFAM" id="SSF50978">
    <property type="entry name" value="WD40 repeat-like"/>
    <property type="match status" value="1"/>
</dbReference>
<sequence>MLYRRNNYSPNHKFPAETLSSNPNYPTQDGFASDSESGFSRLLLGIPEESLLDITTNLDPKSLLALGRVSRLLYEHVKDDNTWHRAFARQYLGIEPEHNLNNERKQLMMRQSSVSWRDAFIARFKLKRRWELSHNPMSTHSPLPDAPLRPIIHLPAASWPPSVGNSSYAPPPYVLLAVSPGGFVSRSFPLAGKSKVVSRIPDLMLSSNPCALSSDGSTGRALFGYPDGRLVVLSLSQFSSSLTERAVMPMRSNADDNHNGPVTVLQWTPLKPKALTKDRLIISGGADGRVKIWDFSRWFLSCILTFTHGPMESPQRVQAIGADLSSLHVVVAAYDNGEVVIWHDLEGMYPPYKPDAVSRRQISDAKKICIQPVLRPLNNQTTPEVSAIYVDDTSSPTELGILVVYQDQPAFLRIIVDLSTGSHDVVRYGSDPSLGVITSLEPYFAQRQGFVVAGDSLGCVSVYSLSATSRSQQSGPHDLGIVSPTIKFEAHEDASPITALAWNELVLATGTATGDVRVWDGLSLELIREFGPRQRKRNDIFAADGPEAHLQNRVGQILLGSEKDMLTFNVGARIVGWWAGKARKGGKGGVRGRTAHGLVGKKKDSGSGRVLGKGSQAYQLRRDIHESEDILQDSMPLPGTPERRAREHDQRSGLDTLGLSEAEAVEYVLMLSRDEHELQETSRLEYEFSAGPSTSNADLGVSDEEFDFDDAIQPSALHSPSTDDEDQTPSPTASTSSLGSLSAAFSGASMQMTPAQVGRAIPRTSSHSASSASLPASASSLGSLTAALSSASIHGGRSIPRTVPSASPAKVQVSPRFVPEPMEAGASYPAASGHGRSLGSSPVATGSISAAAHFPPMEVSVSPHARVGVPKPGQASVSPPASAWSTPLKVKAQGGTAEKGKAAQSATTVVPSPPRDEEMDEDLRFAIELSIAEARSREDAGVVD</sequence>
<comment type="caution">
    <text evidence="6">The sequence shown here is derived from an EMBL/GenBank/DDBJ whole genome shotgun (WGS) entry which is preliminary data.</text>
</comment>
<feature type="compositionally biased region" description="Polar residues" evidence="4">
    <location>
        <begin position="1"/>
        <end position="10"/>
    </location>
</feature>
<dbReference type="InterPro" id="IPR019775">
    <property type="entry name" value="WD40_repeat_CS"/>
</dbReference>
<dbReference type="PROSITE" id="PS50181">
    <property type="entry name" value="FBOX"/>
    <property type="match status" value="1"/>
</dbReference>
<feature type="compositionally biased region" description="Polar residues" evidence="4">
    <location>
        <begin position="875"/>
        <end position="885"/>
    </location>
</feature>
<dbReference type="PANTHER" id="PTHR19855:SF11">
    <property type="entry name" value="RIBOSOME BIOGENESIS PROTEIN WDR12"/>
    <property type="match status" value="1"/>
</dbReference>
<protein>
    <recommendedName>
        <fullName evidence="5">F-box domain-containing protein</fullName>
    </recommendedName>
</protein>
<keyword evidence="7" id="KW-1185">Reference proteome</keyword>
<dbReference type="EMBL" id="JASNQZ010000010">
    <property type="protein sequence ID" value="KAL0952795.1"/>
    <property type="molecule type" value="Genomic_DNA"/>
</dbReference>
<feature type="region of interest" description="Disordered" evidence="4">
    <location>
        <begin position="870"/>
        <end position="918"/>
    </location>
</feature>
<evidence type="ECO:0000256" key="1">
    <source>
        <dbReference type="ARBA" id="ARBA00022574"/>
    </source>
</evidence>
<dbReference type="Pfam" id="PF00400">
    <property type="entry name" value="WD40"/>
    <property type="match status" value="2"/>
</dbReference>
<dbReference type="SMART" id="SM00256">
    <property type="entry name" value="FBOX"/>
    <property type="match status" value="1"/>
</dbReference>
<feature type="region of interest" description="Disordered" evidence="4">
    <location>
        <begin position="583"/>
        <end position="612"/>
    </location>
</feature>
<evidence type="ECO:0000313" key="7">
    <source>
        <dbReference type="Proteomes" id="UP001556367"/>
    </source>
</evidence>
<dbReference type="SMART" id="SM00320">
    <property type="entry name" value="WD40"/>
    <property type="match status" value="2"/>
</dbReference>
<proteinExistence type="predicted"/>
<feature type="region of interest" description="Disordered" evidence="4">
    <location>
        <begin position="627"/>
        <end position="656"/>
    </location>
</feature>
<keyword evidence="2" id="KW-0677">Repeat</keyword>
<evidence type="ECO:0000256" key="2">
    <source>
        <dbReference type="ARBA" id="ARBA00022737"/>
    </source>
</evidence>